<gene>
    <name evidence="1" type="ORF">BKA55DRAFT_562044</name>
</gene>
<dbReference type="AlphaFoldDB" id="A0A9P9KJ58"/>
<dbReference type="RefSeq" id="XP_046051803.1">
    <property type="nucleotide sequence ID" value="XM_046192214.1"/>
</dbReference>
<sequence length="70" mass="8139">MSATLSCLPRVSLVDAKGLRLEIPKRSSSNPEVIRRLSVASYRAWNCRARDRRWKRSLRPRSDISWWSGP</sequence>
<dbReference type="GeneID" id="70222168"/>
<proteinExistence type="predicted"/>
<evidence type="ECO:0000313" key="1">
    <source>
        <dbReference type="EMBL" id="KAH7259095.1"/>
    </source>
</evidence>
<name>A0A9P9KJ58_FUSRE</name>
<dbReference type="EMBL" id="JAGMUX010000005">
    <property type="protein sequence ID" value="KAH7259095.1"/>
    <property type="molecule type" value="Genomic_DNA"/>
</dbReference>
<organism evidence="1 2">
    <name type="scientific">Fusarium redolens</name>
    <dbReference type="NCBI Taxonomy" id="48865"/>
    <lineage>
        <taxon>Eukaryota</taxon>
        <taxon>Fungi</taxon>
        <taxon>Dikarya</taxon>
        <taxon>Ascomycota</taxon>
        <taxon>Pezizomycotina</taxon>
        <taxon>Sordariomycetes</taxon>
        <taxon>Hypocreomycetidae</taxon>
        <taxon>Hypocreales</taxon>
        <taxon>Nectriaceae</taxon>
        <taxon>Fusarium</taxon>
        <taxon>Fusarium redolens species complex</taxon>
    </lineage>
</organism>
<keyword evidence="2" id="KW-1185">Reference proteome</keyword>
<accession>A0A9P9KJ58</accession>
<evidence type="ECO:0000313" key="2">
    <source>
        <dbReference type="Proteomes" id="UP000720189"/>
    </source>
</evidence>
<comment type="caution">
    <text evidence="1">The sequence shown here is derived from an EMBL/GenBank/DDBJ whole genome shotgun (WGS) entry which is preliminary data.</text>
</comment>
<dbReference type="Proteomes" id="UP000720189">
    <property type="component" value="Unassembled WGS sequence"/>
</dbReference>
<protein>
    <submittedName>
        <fullName evidence="1">Uncharacterized protein</fullName>
    </submittedName>
</protein>
<reference evidence="1" key="1">
    <citation type="journal article" date="2021" name="Nat. Commun.">
        <title>Genetic determinants of endophytism in the Arabidopsis root mycobiome.</title>
        <authorList>
            <person name="Mesny F."/>
            <person name="Miyauchi S."/>
            <person name="Thiergart T."/>
            <person name="Pickel B."/>
            <person name="Atanasova L."/>
            <person name="Karlsson M."/>
            <person name="Huettel B."/>
            <person name="Barry K.W."/>
            <person name="Haridas S."/>
            <person name="Chen C."/>
            <person name="Bauer D."/>
            <person name="Andreopoulos W."/>
            <person name="Pangilinan J."/>
            <person name="LaButti K."/>
            <person name="Riley R."/>
            <person name="Lipzen A."/>
            <person name="Clum A."/>
            <person name="Drula E."/>
            <person name="Henrissat B."/>
            <person name="Kohler A."/>
            <person name="Grigoriev I.V."/>
            <person name="Martin F.M."/>
            <person name="Hacquard S."/>
        </authorList>
    </citation>
    <scope>NUCLEOTIDE SEQUENCE</scope>
    <source>
        <strain evidence="1">MPI-CAGE-AT-0023</strain>
    </source>
</reference>